<dbReference type="EMBL" id="JAKZBV010000001">
    <property type="protein sequence ID" value="MCH6471502.1"/>
    <property type="molecule type" value="Genomic_DNA"/>
</dbReference>
<evidence type="ECO:0000256" key="2">
    <source>
        <dbReference type="PROSITE-ProRule" id="PRU00335"/>
    </source>
</evidence>
<evidence type="ECO:0000313" key="5">
    <source>
        <dbReference type="Proteomes" id="UP001202922"/>
    </source>
</evidence>
<dbReference type="PROSITE" id="PS50977">
    <property type="entry name" value="HTH_TETR_2"/>
    <property type="match status" value="1"/>
</dbReference>
<feature type="DNA-binding region" description="H-T-H motif" evidence="2">
    <location>
        <begin position="24"/>
        <end position="43"/>
    </location>
</feature>
<proteinExistence type="predicted"/>
<gene>
    <name evidence="4" type="ORF">L0M17_16200</name>
</gene>
<dbReference type="Proteomes" id="UP001202922">
    <property type="component" value="Unassembled WGS sequence"/>
</dbReference>
<protein>
    <submittedName>
        <fullName evidence="4">TetR/AcrR family transcriptional regulator</fullName>
    </submittedName>
</protein>
<dbReference type="PRINTS" id="PR00455">
    <property type="entry name" value="HTHTETR"/>
</dbReference>
<keyword evidence="1 2" id="KW-0238">DNA-binding</keyword>
<dbReference type="Gene3D" id="1.10.357.10">
    <property type="entry name" value="Tetracycline Repressor, domain 2"/>
    <property type="match status" value="1"/>
</dbReference>
<sequence length="194" mass="21456">MDAKQQIRERSFPLFAQRGTRSVGVDELIEVSGVAKATFYKHFRSKDELVLDFLDQMYERRRAAIEDAVRARGSGPDAMVAVFDVLEGFWAGSLPFGASFVHVLIESGPQSPAGRACASYIEHFRLGFAGMAERAGLLDPAEFARDLQFIIKAALVSAVEGDVDGLARGRRMAERLIAFYRPSEREEARLSANP</sequence>
<dbReference type="InterPro" id="IPR009057">
    <property type="entry name" value="Homeodomain-like_sf"/>
</dbReference>
<dbReference type="Pfam" id="PF00440">
    <property type="entry name" value="TetR_N"/>
    <property type="match status" value="1"/>
</dbReference>
<feature type="domain" description="HTH tetR-type" evidence="3">
    <location>
        <begin position="1"/>
        <end position="61"/>
    </location>
</feature>
<dbReference type="PANTHER" id="PTHR30055">
    <property type="entry name" value="HTH-TYPE TRANSCRIPTIONAL REGULATOR RUTR"/>
    <property type="match status" value="1"/>
</dbReference>
<organism evidence="4 5">
    <name type="scientific">Sinomonas terrae</name>
    <dbReference type="NCBI Taxonomy" id="2908838"/>
    <lineage>
        <taxon>Bacteria</taxon>
        <taxon>Bacillati</taxon>
        <taxon>Actinomycetota</taxon>
        <taxon>Actinomycetes</taxon>
        <taxon>Micrococcales</taxon>
        <taxon>Micrococcaceae</taxon>
        <taxon>Sinomonas</taxon>
    </lineage>
</organism>
<dbReference type="SUPFAM" id="SSF46689">
    <property type="entry name" value="Homeodomain-like"/>
    <property type="match status" value="1"/>
</dbReference>
<evidence type="ECO:0000313" key="4">
    <source>
        <dbReference type="EMBL" id="MCH6471502.1"/>
    </source>
</evidence>
<evidence type="ECO:0000256" key="1">
    <source>
        <dbReference type="ARBA" id="ARBA00023125"/>
    </source>
</evidence>
<dbReference type="InterPro" id="IPR001647">
    <property type="entry name" value="HTH_TetR"/>
</dbReference>
<dbReference type="PANTHER" id="PTHR30055:SF200">
    <property type="entry name" value="HTH-TYPE TRANSCRIPTIONAL REPRESSOR BDCR"/>
    <property type="match status" value="1"/>
</dbReference>
<comment type="caution">
    <text evidence="4">The sequence shown here is derived from an EMBL/GenBank/DDBJ whole genome shotgun (WGS) entry which is preliminary data.</text>
</comment>
<evidence type="ECO:0000259" key="3">
    <source>
        <dbReference type="PROSITE" id="PS50977"/>
    </source>
</evidence>
<dbReference type="InterPro" id="IPR050109">
    <property type="entry name" value="HTH-type_TetR-like_transc_reg"/>
</dbReference>
<reference evidence="4 5" key="1">
    <citation type="submission" date="2022-03" db="EMBL/GenBank/DDBJ databases">
        <title>Sinomonas sp. isolated from a soil.</title>
        <authorList>
            <person name="Han J."/>
            <person name="Kim D.-U."/>
        </authorList>
    </citation>
    <scope>NUCLEOTIDE SEQUENCE [LARGE SCALE GENOMIC DNA]</scope>
    <source>
        <strain evidence="4 5">5-5</strain>
    </source>
</reference>
<accession>A0ABS9U484</accession>
<dbReference type="RefSeq" id="WP_241055329.1">
    <property type="nucleotide sequence ID" value="NZ_JAKZBV010000001.1"/>
</dbReference>
<name>A0ABS9U484_9MICC</name>
<keyword evidence="5" id="KW-1185">Reference proteome</keyword>